<keyword evidence="5" id="KW-1185">Reference proteome</keyword>
<keyword evidence="2" id="KW-0508">mRNA splicing</keyword>
<dbReference type="EMBL" id="KN822016">
    <property type="protein sequence ID" value="KIM66728.1"/>
    <property type="molecule type" value="Genomic_DNA"/>
</dbReference>
<dbReference type="GO" id="GO:0000245">
    <property type="term" value="P:spliceosomal complex assembly"/>
    <property type="evidence" value="ECO:0007669"/>
    <property type="project" value="InterPro"/>
</dbReference>
<accession>A0A0C2ZZ89</accession>
<organism evidence="4 5">
    <name type="scientific">Scleroderma citrinum Foug A</name>
    <dbReference type="NCBI Taxonomy" id="1036808"/>
    <lineage>
        <taxon>Eukaryota</taxon>
        <taxon>Fungi</taxon>
        <taxon>Dikarya</taxon>
        <taxon>Basidiomycota</taxon>
        <taxon>Agaricomycotina</taxon>
        <taxon>Agaricomycetes</taxon>
        <taxon>Agaricomycetidae</taxon>
        <taxon>Boletales</taxon>
        <taxon>Sclerodermatineae</taxon>
        <taxon>Sclerodermataceae</taxon>
        <taxon>Scleroderma</taxon>
    </lineage>
</organism>
<feature type="region of interest" description="Disordered" evidence="3">
    <location>
        <begin position="1"/>
        <end position="22"/>
    </location>
</feature>
<proteinExistence type="inferred from homology"/>
<keyword evidence="2" id="KW-0507">mRNA processing</keyword>
<dbReference type="OrthoDB" id="438939at2759"/>
<evidence type="ECO:0000313" key="5">
    <source>
        <dbReference type="Proteomes" id="UP000053989"/>
    </source>
</evidence>
<dbReference type="InParanoid" id="A0A0C2ZZ89"/>
<evidence type="ECO:0000256" key="3">
    <source>
        <dbReference type="SAM" id="MobiDB-lite"/>
    </source>
</evidence>
<reference evidence="5" key="2">
    <citation type="submission" date="2015-01" db="EMBL/GenBank/DDBJ databases">
        <title>Evolutionary Origins and Diversification of the Mycorrhizal Mutualists.</title>
        <authorList>
            <consortium name="DOE Joint Genome Institute"/>
            <consortium name="Mycorrhizal Genomics Consortium"/>
            <person name="Kohler A."/>
            <person name="Kuo A."/>
            <person name="Nagy L.G."/>
            <person name="Floudas D."/>
            <person name="Copeland A."/>
            <person name="Barry K.W."/>
            <person name="Cichocki N."/>
            <person name="Veneault-Fourrey C."/>
            <person name="LaButti K."/>
            <person name="Lindquist E.A."/>
            <person name="Lipzen A."/>
            <person name="Lundell T."/>
            <person name="Morin E."/>
            <person name="Murat C."/>
            <person name="Riley R."/>
            <person name="Ohm R."/>
            <person name="Sun H."/>
            <person name="Tunlid A."/>
            <person name="Henrissat B."/>
            <person name="Grigoriev I.V."/>
            <person name="Hibbett D.S."/>
            <person name="Martin F."/>
        </authorList>
    </citation>
    <scope>NUCLEOTIDE SEQUENCE [LARGE SCALE GENOMIC DNA]</scope>
    <source>
        <strain evidence="5">Foug A</strain>
    </source>
</reference>
<reference evidence="4 5" key="1">
    <citation type="submission" date="2014-04" db="EMBL/GenBank/DDBJ databases">
        <authorList>
            <consortium name="DOE Joint Genome Institute"/>
            <person name="Kuo A."/>
            <person name="Kohler A."/>
            <person name="Nagy L.G."/>
            <person name="Floudas D."/>
            <person name="Copeland A."/>
            <person name="Barry K.W."/>
            <person name="Cichocki N."/>
            <person name="Veneault-Fourrey C."/>
            <person name="LaButti K."/>
            <person name="Lindquist E.A."/>
            <person name="Lipzen A."/>
            <person name="Lundell T."/>
            <person name="Morin E."/>
            <person name="Murat C."/>
            <person name="Sun H."/>
            <person name="Tunlid A."/>
            <person name="Henrissat B."/>
            <person name="Grigoriev I.V."/>
            <person name="Hibbett D.S."/>
            <person name="Martin F."/>
            <person name="Nordberg H.P."/>
            <person name="Cantor M.N."/>
            <person name="Hua S.X."/>
        </authorList>
    </citation>
    <scope>NUCLEOTIDE SEQUENCE [LARGE SCALE GENOMIC DNA]</scope>
    <source>
        <strain evidence="4 5">Foug A</strain>
    </source>
</reference>
<dbReference type="GO" id="GO:0003729">
    <property type="term" value="F:mRNA binding"/>
    <property type="evidence" value="ECO:0007669"/>
    <property type="project" value="InterPro"/>
</dbReference>
<name>A0A0C2ZZ89_9AGAM</name>
<keyword evidence="2" id="KW-0747">Spliceosome</keyword>
<gene>
    <name evidence="4" type="ORF">SCLCIDRAFT_7841</name>
</gene>
<evidence type="ECO:0000313" key="4">
    <source>
        <dbReference type="EMBL" id="KIM66728.1"/>
    </source>
</evidence>
<dbReference type="AlphaFoldDB" id="A0A0C2ZZ89"/>
<comment type="similarity">
    <text evidence="1">Belongs to the SF3B1 family.</text>
</comment>
<dbReference type="HOGENOM" id="CLU_306980_0_0_1"/>
<dbReference type="PANTHER" id="PTHR12097">
    <property type="entry name" value="SPLICING FACTOR 3B, SUBUNIT 1-RELATED"/>
    <property type="match status" value="1"/>
</dbReference>
<sequence length="964" mass="106424">MSRRVMQAITSSPSPPPPLSQHSTGVLAEAAVPYGIESFNEVLKPLWLGIRQHHGKGLATFLKAIGFVILLVDLEYTSYYTKEVTVILIREFQMSDEEMKKTILKNYCQVVETTVELARKSGVSEIVGRIVNDLKDEAEPYHKMVMETITKVAATLGALDIDERLEEQTTEDPVMLDGFGTVVDALGIRVKLYLTQVVSTILWWLNNKSAKVHQQAADLTTCLAVIIKQCGEDQLLSKLGLVLFEQLGEEYPDTLGSIIAAEGAIANMVAPRMTPILCNQHEKVQEASINLIGHIADCGAEFVPAQEWYQTAELNVCTGRLEVLTFVFEYVGPQSAYYVDSVVTTLEGTLTDRDLVHHQMASVIVKHLALGCEDTMLHLMNLVWPNCFETSPHVISTVMEAIEAMRLALGPSVLLSYTLQGLFHLAWKVCEVYGHVYSPPYLGAADALVPFCLDLGQLTEGWDKYDQHPLQMFSCCQWDPMGRNKETKKAPQAAESLPQRRSRKKKTSGSNAAVVVSLTDINQLKESGKQRHLKATRTRAAYATHVRRGQEWFEGFCGTEMEGQAADDRYSDPEYRTAFTSMPNRHSDEVLALYMTWKGFHKNLGKSTMESIRAAFKDFWANVAGDTYRGKWGFNKVRQCWEGNPADSAEVQDVLTSIKHKASADEGDRKHSMPIMPEHLDQMLQCYELIRLKRKHLTIDPTMVSESVHKIGESVQELATIIRQGTPQPMGQPGPACCHQCSGSTMSSAQSMQPSSPSATPGAIAVVPPWPQPSYLGGGPMVSSVPVPCPVPAVIVPGPTTATCHASASTTSQTASSCCPPTARRPPQAGLGIPNLPLKLSDGTRHHKSQSWRDIVTHWLTGDPERDLNVPLKDWPPAWYQGCNRPLAAKYGQCSTIALKFIEVFQSDEARFLAAYPEAEEGHTRLLEAIRAAEREREARSCRPSLAVPHAASAAARIATLLDH</sequence>
<dbReference type="InterPro" id="IPR038737">
    <property type="entry name" value="SF3b_su1-like"/>
</dbReference>
<dbReference type="Gene3D" id="1.25.10.10">
    <property type="entry name" value="Leucine-rich Repeat Variant"/>
    <property type="match status" value="1"/>
</dbReference>
<feature type="region of interest" description="Disordered" evidence="3">
    <location>
        <begin position="484"/>
        <end position="510"/>
    </location>
</feature>
<dbReference type="SUPFAM" id="SSF48371">
    <property type="entry name" value="ARM repeat"/>
    <property type="match status" value="1"/>
</dbReference>
<dbReference type="Proteomes" id="UP000053989">
    <property type="component" value="Unassembled WGS sequence"/>
</dbReference>
<dbReference type="STRING" id="1036808.A0A0C2ZZ89"/>
<dbReference type="InterPro" id="IPR011989">
    <property type="entry name" value="ARM-like"/>
</dbReference>
<dbReference type="GO" id="GO:0005681">
    <property type="term" value="C:spliceosomal complex"/>
    <property type="evidence" value="ECO:0007669"/>
    <property type="project" value="UniProtKB-KW"/>
</dbReference>
<dbReference type="InterPro" id="IPR016024">
    <property type="entry name" value="ARM-type_fold"/>
</dbReference>
<evidence type="ECO:0000256" key="2">
    <source>
        <dbReference type="ARBA" id="ARBA00022728"/>
    </source>
</evidence>
<protein>
    <submittedName>
        <fullName evidence="4">Uncharacterized protein</fullName>
    </submittedName>
</protein>
<evidence type="ECO:0000256" key="1">
    <source>
        <dbReference type="ARBA" id="ARBA00005754"/>
    </source>
</evidence>